<sequence length="61" mass="7215">MSESNFELMSRDELAHYIVAHRDTSDGMEARRVFIRRMAQKAKKQGIELQRPTLLPQQNRE</sequence>
<proteinExistence type="predicted"/>
<evidence type="ECO:0000313" key="1">
    <source>
        <dbReference type="EMBL" id="PSF35197.1"/>
    </source>
</evidence>
<keyword evidence="2" id="KW-1185">Reference proteome</keyword>
<accession>A0A2T1LUH6</accession>
<organism evidence="1 2">
    <name type="scientific">Aphanothece hegewaldii CCALA 016</name>
    <dbReference type="NCBI Taxonomy" id="2107694"/>
    <lineage>
        <taxon>Bacteria</taxon>
        <taxon>Bacillati</taxon>
        <taxon>Cyanobacteriota</taxon>
        <taxon>Cyanophyceae</taxon>
        <taxon>Oscillatoriophycideae</taxon>
        <taxon>Chroococcales</taxon>
        <taxon>Aphanothecaceae</taxon>
        <taxon>Aphanothece</taxon>
    </lineage>
</organism>
<dbReference type="RefSeq" id="WP_106458234.1">
    <property type="nucleotide sequence ID" value="NZ_PXOH01000022.1"/>
</dbReference>
<reference evidence="1 2" key="2">
    <citation type="submission" date="2018-03" db="EMBL/GenBank/DDBJ databases">
        <authorList>
            <person name="Keele B.F."/>
        </authorList>
    </citation>
    <scope>NUCLEOTIDE SEQUENCE [LARGE SCALE GENOMIC DNA]</scope>
    <source>
        <strain evidence="1 2">CCALA 016</strain>
    </source>
</reference>
<dbReference type="Proteomes" id="UP000239001">
    <property type="component" value="Unassembled WGS sequence"/>
</dbReference>
<dbReference type="OrthoDB" id="9937252at2"/>
<name>A0A2T1LUH6_9CHRO</name>
<protein>
    <submittedName>
        <fullName evidence="1">Uncharacterized protein</fullName>
    </submittedName>
</protein>
<dbReference type="AlphaFoldDB" id="A0A2T1LUH6"/>
<reference evidence="1 2" key="1">
    <citation type="submission" date="2018-03" db="EMBL/GenBank/DDBJ databases">
        <title>The ancient ancestry and fast evolution of plastids.</title>
        <authorList>
            <person name="Moore K.R."/>
            <person name="Magnabosco C."/>
            <person name="Momper L."/>
            <person name="Gold D.A."/>
            <person name="Bosak T."/>
            <person name="Fournier G.P."/>
        </authorList>
    </citation>
    <scope>NUCLEOTIDE SEQUENCE [LARGE SCALE GENOMIC DNA]</scope>
    <source>
        <strain evidence="1 2">CCALA 016</strain>
    </source>
</reference>
<gene>
    <name evidence="1" type="ORF">C7H19_17605</name>
</gene>
<dbReference type="EMBL" id="PXOH01000022">
    <property type="protein sequence ID" value="PSF35197.1"/>
    <property type="molecule type" value="Genomic_DNA"/>
</dbReference>
<comment type="caution">
    <text evidence="1">The sequence shown here is derived from an EMBL/GenBank/DDBJ whole genome shotgun (WGS) entry which is preliminary data.</text>
</comment>
<evidence type="ECO:0000313" key="2">
    <source>
        <dbReference type="Proteomes" id="UP000239001"/>
    </source>
</evidence>
<dbReference type="Pfam" id="PF21826">
    <property type="entry name" value="DUF6887"/>
    <property type="match status" value="1"/>
</dbReference>
<dbReference type="InterPro" id="IPR054053">
    <property type="entry name" value="DUF6887"/>
</dbReference>